<dbReference type="AlphaFoldDB" id="D5ABY3"/>
<evidence type="ECO:0000313" key="1">
    <source>
        <dbReference type="EMBL" id="ADE77052.1"/>
    </source>
</evidence>
<proteinExistence type="evidence at transcript level"/>
<name>D5ABY3_PICSI</name>
<dbReference type="EMBL" id="BT123752">
    <property type="protein sequence ID" value="ADE77052.1"/>
    <property type="molecule type" value="mRNA"/>
</dbReference>
<protein>
    <submittedName>
        <fullName evidence="1">Uncharacterized protein</fullName>
    </submittedName>
</protein>
<sequence length="130" mass="15115">MLMATIFFSNNVWGKHKVRVEKIHKTISIAIFIQINLLFWESEARVIKVDFIFTQRSNLRKVPYVRRDDIICFEVERATFLLLFAPLEVWQPGLDEEATGLDTIINHSWSYCLKVADRPKRGGDACPDSD</sequence>
<organism evidence="1">
    <name type="scientific">Picea sitchensis</name>
    <name type="common">Sitka spruce</name>
    <name type="synonym">Pinus sitchensis</name>
    <dbReference type="NCBI Taxonomy" id="3332"/>
    <lineage>
        <taxon>Eukaryota</taxon>
        <taxon>Viridiplantae</taxon>
        <taxon>Streptophyta</taxon>
        <taxon>Embryophyta</taxon>
        <taxon>Tracheophyta</taxon>
        <taxon>Spermatophyta</taxon>
        <taxon>Pinopsida</taxon>
        <taxon>Pinidae</taxon>
        <taxon>Conifers I</taxon>
        <taxon>Pinales</taxon>
        <taxon>Pinaceae</taxon>
        <taxon>Picea</taxon>
    </lineage>
</organism>
<accession>D5ABY3</accession>
<reference evidence="1" key="1">
    <citation type="submission" date="2010-04" db="EMBL/GenBank/DDBJ databases">
        <authorList>
            <person name="Reid K.E."/>
            <person name="Liao N."/>
            <person name="Chan S."/>
            <person name="Docking R."/>
            <person name="Taylor G."/>
            <person name="Moore R."/>
            <person name="Mayo M."/>
            <person name="Munro S."/>
            <person name="King J."/>
            <person name="Yanchuk A."/>
            <person name="Holt R."/>
            <person name="Jones S."/>
            <person name="Marra M."/>
            <person name="Ritland C.E."/>
            <person name="Ritland K."/>
            <person name="Bohlmann J."/>
        </authorList>
    </citation>
    <scope>NUCLEOTIDE SEQUENCE</scope>
    <source>
        <tissue evidence="1">Bud</tissue>
    </source>
</reference>